<keyword evidence="2" id="KW-1185">Reference proteome</keyword>
<dbReference type="HOGENOM" id="CLU_2427028_0_0_1"/>
<dbReference type="RefSeq" id="XP_003073837.1">
    <property type="nucleotide sequence ID" value="XM_003073791.1"/>
</dbReference>
<accession>E0S9U2</accession>
<dbReference type="Proteomes" id="UP000002313">
    <property type="component" value="Chromosome X"/>
</dbReference>
<evidence type="ECO:0000313" key="1">
    <source>
        <dbReference type="EMBL" id="ADM12477.1"/>
    </source>
</evidence>
<sequence>MDLSGMNRLFEVLDKIKNKVEKEERPPNPKEALERELHKLYLCISLEICKQKLQGSVGKEVLDKVKEIKQYFKHIENIRGKDRNDPVQK</sequence>
<reference evidence="1 2" key="2">
    <citation type="journal article" date="2012" name="Proc. Natl. Acad. Sci. U.S.A.">
        <title>Gain and loss of multiple functionally related, horizontally transferred genes in the reduced genomes of two microsporidian parasites.</title>
        <authorList>
            <person name="Pombert J.-F."/>
            <person name="Selman M."/>
            <person name="Burki F."/>
            <person name="Bardell F.T."/>
            <person name="Farinelli L."/>
            <person name="Solter L.F."/>
            <person name="Whitman D.W."/>
            <person name="Weiss L.M."/>
            <person name="Corradi N."/>
            <person name="Keeling P.J."/>
        </authorList>
    </citation>
    <scope>NUCLEOTIDE SEQUENCE [LARGE SCALE GENOMIC DNA]</scope>
    <source>
        <strain evidence="1 2">ATCC 50506</strain>
    </source>
</reference>
<dbReference type="AlphaFoldDB" id="E0S9U2"/>
<dbReference type="GeneID" id="9699543"/>
<proteinExistence type="predicted"/>
<gene>
    <name evidence="1" type="ORF">Eint_101520</name>
</gene>
<organism evidence="1 2">
    <name type="scientific">Encephalitozoon intestinalis (strain ATCC 50506)</name>
    <name type="common">Microsporidian parasite</name>
    <name type="synonym">Septata intestinalis</name>
    <dbReference type="NCBI Taxonomy" id="876142"/>
    <lineage>
        <taxon>Eukaryota</taxon>
        <taxon>Fungi</taxon>
        <taxon>Fungi incertae sedis</taxon>
        <taxon>Microsporidia</taxon>
        <taxon>Unikaryonidae</taxon>
        <taxon>Encephalitozoon</taxon>
    </lineage>
</organism>
<evidence type="ECO:0000313" key="2">
    <source>
        <dbReference type="Proteomes" id="UP000002313"/>
    </source>
</evidence>
<protein>
    <submittedName>
        <fullName evidence="1">Uncharacterized protein</fullName>
    </submittedName>
</protein>
<dbReference type="EMBL" id="CP001951">
    <property type="protein sequence ID" value="ADM12477.1"/>
    <property type="molecule type" value="Genomic_DNA"/>
</dbReference>
<name>E0S9U2_ENCIT</name>
<dbReference type="VEuPathDB" id="MicrosporidiaDB:Eint_101520"/>
<dbReference type="OrthoDB" id="2190770at2759"/>
<reference evidence="1 2" key="1">
    <citation type="journal article" date="2010" name="Nat. Commun.">
        <title>The complete sequence of the smallest known nuclear genome from the microsporidian Encephalitozoon intestinalis.</title>
        <authorList>
            <person name="Corradi N."/>
            <person name="Pombert J.-F."/>
            <person name="Farinelli L."/>
            <person name="Didier E.S."/>
            <person name="Keeling P.J."/>
        </authorList>
    </citation>
    <scope>NUCLEOTIDE SEQUENCE [LARGE SCALE GENOMIC DNA]</scope>
    <source>
        <strain evidence="1 2">ATCC 50506</strain>
    </source>
</reference>
<dbReference type="KEGG" id="ein:Eint_101520"/>